<keyword evidence="4" id="KW-0175">Coiled coil</keyword>
<dbReference type="GO" id="GO:0006139">
    <property type="term" value="P:nucleobase-containing compound metabolic process"/>
    <property type="evidence" value="ECO:0007669"/>
    <property type="project" value="InterPro"/>
</dbReference>
<gene>
    <name evidence="6" type="ORF">PHYEVI_LOCUS11271</name>
</gene>
<dbReference type="EMBL" id="OU900102">
    <property type="protein sequence ID" value="CAG9865025.1"/>
    <property type="molecule type" value="Genomic_DNA"/>
</dbReference>
<reference evidence="6" key="1">
    <citation type="submission" date="2022-01" db="EMBL/GenBank/DDBJ databases">
        <authorList>
            <person name="King R."/>
        </authorList>
    </citation>
    <scope>NUCLEOTIDE SEQUENCE</scope>
</reference>
<dbReference type="PANTHER" id="PTHR23359">
    <property type="entry name" value="NUCLEOTIDE KINASE"/>
    <property type="match status" value="1"/>
</dbReference>
<keyword evidence="1" id="KW-0808">Transferase</keyword>
<feature type="region of interest" description="Disordered" evidence="5">
    <location>
        <begin position="477"/>
        <end position="496"/>
    </location>
</feature>
<evidence type="ECO:0000313" key="6">
    <source>
        <dbReference type="EMBL" id="CAG9865025.1"/>
    </source>
</evidence>
<accession>A0A9N9XRT1</accession>
<evidence type="ECO:0000256" key="4">
    <source>
        <dbReference type="SAM" id="Coils"/>
    </source>
</evidence>
<evidence type="ECO:0000256" key="5">
    <source>
        <dbReference type="SAM" id="MobiDB-lite"/>
    </source>
</evidence>
<dbReference type="GO" id="GO:0005524">
    <property type="term" value="F:ATP binding"/>
    <property type="evidence" value="ECO:0007669"/>
    <property type="project" value="InterPro"/>
</dbReference>
<sequence length="2010" mass="236329">MTTEALKNIKRNYYIKEPSDIADFIPDGGVLMNEDFWKHCRDVKLDDIQSVSAPELREWYPLVNSYYPYGSVSDHLERVQHLLDLKPHTMPYFKSEEDEEDESVFHYNEIESQIAYLESQPLCFLILGKPGMHQEELGKKLADEWQCVYIEPQTLIEQEIECRTRTGQCIEFNLRLGRSIGIDVILRLIKKRVKSESAKHRGYVICGLPLIPAYFHKSEPISSESAVFTAKDLITDILDDKRFKFVKKAEKEEEEKTTTYFFEEPTIPLDLGDDLDVCHPPEINTNYDGQLDFIFDLMHQPFMLIYMLCGPRDCILRRKNLLFHVYTNTDIDLVKENTNKLLYNFYMRTPEVFSEVPLEVFESYFHDVMLESRNLKHLVVLPRNFPANIENQLDSYYHTLINYLEKKIMIHDPQYFLKIDGRTSTRRMLYIIFNRLSILPIYRVAIPHLIDQHLEYLALDTNQDETLEGKDTIIDESAEGQTHEEEKQSAFPAPPDNMTRYEAVRNMGILADHFKWHWSNWKRICPVALEGGQVKRGDPNFAVNFMNKIFFMSDKDAYLKFYRNPRNYLKGMTPTKACKFFIMGPSASGKTAVSTCLSYIFDATIIRTDLVDKDLYERTEKEFYENVRIQALEEALNILNEKRRQEAQELENQRVENIKTWLTEVKELIGILKQLMIERENELKGETKFELSSFPMAMATVKVTDLETEVTIAIRQTLDELTNKNIPPNEPQHYMKLLHNQNKLLSYLPAQWKKKFVPQPALPDDSFVIEYVENAVSKAVFKGFEEVLLENTINKLVNSLREVEEEAKELGKIRGSWIVDGLQNDLSIIKGVCAAYTPDHVIVLKDIDECYFLRKRYKKRGANRFKDYREFFASIDRADAALKSPSQEEFDVDLVIRDIMSEIFDHPKLDGKFKGKLLRDERYHQELIKFNENWYEIADYFEQNAIELMEVQVTNKSIPDLMKEVLKRIDDFYKLIPNPLTDREKEAERVKIVQMTVTNETIEDDDDEMTTILEPQTENEPEIIRRYGDTYHFCPVTFAEYWVLWKGKEEFAVKYHDNIYLLSTQKNYDKFLFSPDEFLPGKPPEKLPPPRICIIGLPYTGKTALAKALADNYGIEYISYENMIKHEFGLKANDTFEQLRSQVYVPKHLNDYLTENAPLSDNFYAKKVGSLWFHKPTRELGFVIDDFPKRPCDIDFMIELKLIPDIIIEVKQNHYELQRRMINDRLDKWEKNLSDYVSRTENEFKELMKEWEENLPKKFEAMLEEKREARYAQKMKKAKKAGKSQSQVSFDSLADQRDIDEINRTLEQTMPTFVPGPVETVSEMEIKLTSDIQEYLEMESNYLSLTIDQINEEKLPYETLAIDVTDYEKNLRQIYCLTEEYKYRNISHFESCTDINFELAEKFLEYGYYFLSKFGKICPVGYNKKKNPLLRHPVMKKHHNIFPVIHRNYIYFIDGEESLTLFKNNPLYYIDIDKVEYPIMPIKVAVTGPPKCGKTTLANRISQEYEMKTISRGKAIRYVLWFLPFSNLAVTMERVLRKGWEVTDEMVSKCVEAAIVSARGSTYGNIFKFLTKYRRLYPSLISGVVFDGFPNTISETRHMSYYGLLPQLVIDIQATTDQTLECYTRDVGRRGFPKYGVEFIKHLRSEWKTYVNKFKCWFDREYQLMYKISIEPSMWSIWHQSNEIIKNVAVENRCYVVNCYKNWPLRLSYMQVTPLEFMERKSAYDSFCPCCYLLDDVLTTGGSPPDRTGLVQWRNYYYWICNKHFDWFLKTPDNYVPPYGRPPPEHLPTVLTIRNSQPKNLFEDGYCATCFRGKTTLVKGVIELAIYYNDKTYLFDSRECLEEFLKHPMKYCFNISFRPPDNYPTLEYKELPVLGMLEQYLAKDVIKAVQFVSRRRPVIPGLTVMVSAAIGIGLFLKVNNSKLPLEYVQEYKLSQDTYYGRRKKLIDYLARMKSVINPYLHYEEPLPPFRYIASSKTSSISTYTYFSQVVSELVDNVVKDDETDNEYILD</sequence>
<dbReference type="InterPro" id="IPR027417">
    <property type="entry name" value="P-loop_NTPase"/>
</dbReference>
<dbReference type="InterPro" id="IPR000850">
    <property type="entry name" value="Adenylat/UMP-CMP_kin"/>
</dbReference>
<dbReference type="SUPFAM" id="SSF52540">
    <property type="entry name" value="P-loop containing nucleoside triphosphate hydrolases"/>
    <property type="match status" value="3"/>
</dbReference>
<dbReference type="Proteomes" id="UP001153712">
    <property type="component" value="Chromosome 9"/>
</dbReference>
<feature type="coiled-coil region" evidence="4">
    <location>
        <begin position="786"/>
        <end position="813"/>
    </location>
</feature>
<evidence type="ECO:0000256" key="2">
    <source>
        <dbReference type="ARBA" id="ARBA00022741"/>
    </source>
</evidence>
<dbReference type="OrthoDB" id="424823at2759"/>
<organism evidence="6 7">
    <name type="scientific">Phyllotreta striolata</name>
    <name type="common">Striped flea beetle</name>
    <name type="synonym">Crioceris striolata</name>
    <dbReference type="NCBI Taxonomy" id="444603"/>
    <lineage>
        <taxon>Eukaryota</taxon>
        <taxon>Metazoa</taxon>
        <taxon>Ecdysozoa</taxon>
        <taxon>Arthropoda</taxon>
        <taxon>Hexapoda</taxon>
        <taxon>Insecta</taxon>
        <taxon>Pterygota</taxon>
        <taxon>Neoptera</taxon>
        <taxon>Endopterygota</taxon>
        <taxon>Coleoptera</taxon>
        <taxon>Polyphaga</taxon>
        <taxon>Cucujiformia</taxon>
        <taxon>Chrysomeloidea</taxon>
        <taxon>Chrysomelidae</taxon>
        <taxon>Galerucinae</taxon>
        <taxon>Alticini</taxon>
        <taxon>Phyllotreta</taxon>
    </lineage>
</organism>
<keyword evidence="2" id="KW-0547">Nucleotide-binding</keyword>
<keyword evidence="7" id="KW-1185">Reference proteome</keyword>
<evidence type="ECO:0000313" key="7">
    <source>
        <dbReference type="Proteomes" id="UP001153712"/>
    </source>
</evidence>
<evidence type="ECO:0000256" key="3">
    <source>
        <dbReference type="ARBA" id="ARBA00022777"/>
    </source>
</evidence>
<dbReference type="GO" id="GO:0019205">
    <property type="term" value="F:nucleobase-containing compound kinase activity"/>
    <property type="evidence" value="ECO:0007669"/>
    <property type="project" value="InterPro"/>
</dbReference>
<name>A0A9N9XRT1_PHYSR</name>
<proteinExistence type="predicted"/>
<dbReference type="Gene3D" id="3.40.50.300">
    <property type="entry name" value="P-loop containing nucleotide triphosphate hydrolases"/>
    <property type="match status" value="4"/>
</dbReference>
<feature type="coiled-coil region" evidence="4">
    <location>
        <begin position="629"/>
        <end position="656"/>
    </location>
</feature>
<protein>
    <submittedName>
        <fullName evidence="6">Uncharacterized protein</fullName>
    </submittedName>
</protein>
<keyword evidence="3" id="KW-0418">Kinase</keyword>
<evidence type="ECO:0000256" key="1">
    <source>
        <dbReference type="ARBA" id="ARBA00022679"/>
    </source>
</evidence>